<dbReference type="Proteomes" id="UP001165060">
    <property type="component" value="Unassembled WGS sequence"/>
</dbReference>
<dbReference type="PANTHER" id="PTHR37848">
    <property type="entry name" value="EXPRESSED PROTEIN"/>
    <property type="match status" value="1"/>
</dbReference>
<feature type="region of interest" description="Disordered" evidence="1">
    <location>
        <begin position="123"/>
        <end position="147"/>
    </location>
</feature>
<feature type="compositionally biased region" description="Pro residues" evidence="1">
    <location>
        <begin position="9"/>
        <end position="22"/>
    </location>
</feature>
<sequence>MYSSAASEEPPPPDLFPPPPPGQYFSAEELQRLSALPPPTDYYSLGCSGTVPSGAIPVAQAVPADPAQVPADPATQPSLAETTYDHLRGVSSCDVLLHMDQSGDEILKYLNTYNTRPLQAVRVHGHHQETRTRTVSSTDSNGNRTERTETYSVTVTDFDYKVDLSHFIFPFGFIQTDNGQSVEEAIQDFLGDANGLKKLTMEKVVDFDFEHLWRMVNGYVRSLGWRRGLTVSFPRANYRAKVWKKGCVSSVWENGCGRCLCYATIIPCCVMNWIIKKHKQTHIKSYYRIDHHALQVFEMIKDQLWAPGFRQQALGLVGEISRDVFW</sequence>
<keyword evidence="3" id="KW-1185">Reference proteome</keyword>
<gene>
    <name evidence="2" type="ORF">TeGR_g13160</name>
</gene>
<dbReference type="EMBL" id="BRYB01002782">
    <property type="protein sequence ID" value="GMI25353.1"/>
    <property type="molecule type" value="Genomic_DNA"/>
</dbReference>
<proteinExistence type="predicted"/>
<organism evidence="2 3">
    <name type="scientific">Tetraparma gracilis</name>
    <dbReference type="NCBI Taxonomy" id="2962635"/>
    <lineage>
        <taxon>Eukaryota</taxon>
        <taxon>Sar</taxon>
        <taxon>Stramenopiles</taxon>
        <taxon>Ochrophyta</taxon>
        <taxon>Bolidophyceae</taxon>
        <taxon>Parmales</taxon>
        <taxon>Triparmaceae</taxon>
        <taxon>Tetraparma</taxon>
    </lineage>
</organism>
<name>A0ABQ6MGD6_9STRA</name>
<protein>
    <submittedName>
        <fullName evidence="2">Uncharacterized protein</fullName>
    </submittedName>
</protein>
<evidence type="ECO:0000256" key="1">
    <source>
        <dbReference type="SAM" id="MobiDB-lite"/>
    </source>
</evidence>
<feature type="compositionally biased region" description="Polar residues" evidence="1">
    <location>
        <begin position="133"/>
        <end position="143"/>
    </location>
</feature>
<feature type="region of interest" description="Disordered" evidence="1">
    <location>
        <begin position="1"/>
        <end position="24"/>
    </location>
</feature>
<evidence type="ECO:0000313" key="2">
    <source>
        <dbReference type="EMBL" id="GMI25353.1"/>
    </source>
</evidence>
<dbReference type="PANTHER" id="PTHR37848:SF1">
    <property type="entry name" value="SUN DOMAIN-CONTAINING PROTEIN"/>
    <property type="match status" value="1"/>
</dbReference>
<reference evidence="2 3" key="1">
    <citation type="journal article" date="2023" name="Commun. Biol.">
        <title>Genome analysis of Parmales, the sister group of diatoms, reveals the evolutionary specialization of diatoms from phago-mixotrophs to photoautotrophs.</title>
        <authorList>
            <person name="Ban H."/>
            <person name="Sato S."/>
            <person name="Yoshikawa S."/>
            <person name="Yamada K."/>
            <person name="Nakamura Y."/>
            <person name="Ichinomiya M."/>
            <person name="Sato N."/>
            <person name="Blanc-Mathieu R."/>
            <person name="Endo H."/>
            <person name="Kuwata A."/>
            <person name="Ogata H."/>
        </authorList>
    </citation>
    <scope>NUCLEOTIDE SEQUENCE [LARGE SCALE GENOMIC DNA]</scope>
</reference>
<evidence type="ECO:0000313" key="3">
    <source>
        <dbReference type="Proteomes" id="UP001165060"/>
    </source>
</evidence>
<comment type="caution">
    <text evidence="2">The sequence shown here is derived from an EMBL/GenBank/DDBJ whole genome shotgun (WGS) entry which is preliminary data.</text>
</comment>
<accession>A0ABQ6MGD6</accession>